<proteinExistence type="predicted"/>
<dbReference type="AlphaFoldDB" id="A0A078GJY0"/>
<dbReference type="EMBL" id="LK032176">
    <property type="protein sequence ID" value="CDY25534.1"/>
    <property type="molecule type" value="Genomic_DNA"/>
</dbReference>
<protein>
    <submittedName>
        <fullName evidence="2">BnaC09g11590D protein</fullName>
    </submittedName>
</protein>
<feature type="domain" description="RNase H type-1" evidence="1">
    <location>
        <begin position="3"/>
        <end position="120"/>
    </location>
</feature>
<evidence type="ECO:0000313" key="3">
    <source>
        <dbReference type="Proteomes" id="UP000028999"/>
    </source>
</evidence>
<sequence>MYTDVAWNPVTKCAGLAWIIDDAVSSSSHSATETSVVSSLMAETLALRKAMTSALHRGTTDLLILSDSQTLIKLVNSKGRHLEIATLFIDIQLISPLFNSVKFKFILRLDNCRADYVAKQVLSMYQT</sequence>
<accession>A0A078GJY0</accession>
<dbReference type="Proteomes" id="UP000028999">
    <property type="component" value="Unassembled WGS sequence"/>
</dbReference>
<name>A0A078GJY0_BRANA</name>
<dbReference type="GO" id="GO:0003676">
    <property type="term" value="F:nucleic acid binding"/>
    <property type="evidence" value="ECO:0007669"/>
    <property type="project" value="InterPro"/>
</dbReference>
<dbReference type="InterPro" id="IPR044730">
    <property type="entry name" value="RNase_H-like_dom_plant"/>
</dbReference>
<evidence type="ECO:0000259" key="1">
    <source>
        <dbReference type="Pfam" id="PF13456"/>
    </source>
</evidence>
<dbReference type="Gramene" id="CDY25534">
    <property type="protein sequence ID" value="CDY25534"/>
    <property type="gene ID" value="GSBRNA2T00032781001"/>
</dbReference>
<organism evidence="2 3">
    <name type="scientific">Brassica napus</name>
    <name type="common">Rape</name>
    <dbReference type="NCBI Taxonomy" id="3708"/>
    <lineage>
        <taxon>Eukaryota</taxon>
        <taxon>Viridiplantae</taxon>
        <taxon>Streptophyta</taxon>
        <taxon>Embryophyta</taxon>
        <taxon>Tracheophyta</taxon>
        <taxon>Spermatophyta</taxon>
        <taxon>Magnoliopsida</taxon>
        <taxon>eudicotyledons</taxon>
        <taxon>Gunneridae</taxon>
        <taxon>Pentapetalae</taxon>
        <taxon>rosids</taxon>
        <taxon>malvids</taxon>
        <taxon>Brassicales</taxon>
        <taxon>Brassicaceae</taxon>
        <taxon>Brassiceae</taxon>
        <taxon>Brassica</taxon>
    </lineage>
</organism>
<dbReference type="GO" id="GO:0004523">
    <property type="term" value="F:RNA-DNA hybrid ribonuclease activity"/>
    <property type="evidence" value="ECO:0007669"/>
    <property type="project" value="InterPro"/>
</dbReference>
<dbReference type="InterPro" id="IPR012337">
    <property type="entry name" value="RNaseH-like_sf"/>
</dbReference>
<dbReference type="Pfam" id="PF13456">
    <property type="entry name" value="RVT_3"/>
    <property type="match status" value="1"/>
</dbReference>
<dbReference type="PANTHER" id="PTHR34146">
    <property type="entry name" value="POLYNUCLEOTIDYL TRANSFERASE, RIBONUCLEASE H-LIKE SUPERFAMILY PROTEIN-RELATED"/>
    <property type="match status" value="1"/>
</dbReference>
<dbReference type="SUPFAM" id="SSF53098">
    <property type="entry name" value="Ribonuclease H-like"/>
    <property type="match status" value="1"/>
</dbReference>
<dbReference type="InterPro" id="IPR002156">
    <property type="entry name" value="RNaseH_domain"/>
</dbReference>
<dbReference type="InterPro" id="IPR036397">
    <property type="entry name" value="RNaseH_sf"/>
</dbReference>
<evidence type="ECO:0000313" key="2">
    <source>
        <dbReference type="EMBL" id="CDY25534.1"/>
    </source>
</evidence>
<dbReference type="PaxDb" id="3708-A0A078GJY0"/>
<keyword evidence="3" id="KW-1185">Reference proteome</keyword>
<gene>
    <name evidence="2" type="primary">BnaC09g11590D</name>
    <name evidence="2" type="ORF">GSBRNA2T00032781001</name>
</gene>
<dbReference type="Gene3D" id="3.30.420.10">
    <property type="entry name" value="Ribonuclease H-like superfamily/Ribonuclease H"/>
    <property type="match status" value="1"/>
</dbReference>
<dbReference type="STRING" id="3708.A0A078GJY0"/>
<dbReference type="PANTHER" id="PTHR34146:SF11">
    <property type="entry name" value="RIBONUCLEASE H-LIKE SUPERFAMILY PROTEIN"/>
    <property type="match status" value="1"/>
</dbReference>
<reference evidence="2 3" key="1">
    <citation type="journal article" date="2014" name="Science">
        <title>Plant genetics. Early allopolyploid evolution in the post-Neolithic Brassica napus oilseed genome.</title>
        <authorList>
            <person name="Chalhoub B."/>
            <person name="Denoeud F."/>
            <person name="Liu S."/>
            <person name="Parkin I.A."/>
            <person name="Tang H."/>
            <person name="Wang X."/>
            <person name="Chiquet J."/>
            <person name="Belcram H."/>
            <person name="Tong C."/>
            <person name="Samans B."/>
            <person name="Correa M."/>
            <person name="Da Silva C."/>
            <person name="Just J."/>
            <person name="Falentin C."/>
            <person name="Koh C.S."/>
            <person name="Le Clainche I."/>
            <person name="Bernard M."/>
            <person name="Bento P."/>
            <person name="Noel B."/>
            <person name="Labadie K."/>
            <person name="Alberti A."/>
            <person name="Charles M."/>
            <person name="Arnaud D."/>
            <person name="Guo H."/>
            <person name="Daviaud C."/>
            <person name="Alamery S."/>
            <person name="Jabbari K."/>
            <person name="Zhao M."/>
            <person name="Edger P.P."/>
            <person name="Chelaifa H."/>
            <person name="Tack D."/>
            <person name="Lassalle G."/>
            <person name="Mestiri I."/>
            <person name="Schnel N."/>
            <person name="Le Paslier M.C."/>
            <person name="Fan G."/>
            <person name="Renault V."/>
            <person name="Bayer P.E."/>
            <person name="Golicz A.A."/>
            <person name="Manoli S."/>
            <person name="Lee T.H."/>
            <person name="Thi V.H."/>
            <person name="Chalabi S."/>
            <person name="Hu Q."/>
            <person name="Fan C."/>
            <person name="Tollenaere R."/>
            <person name="Lu Y."/>
            <person name="Battail C."/>
            <person name="Shen J."/>
            <person name="Sidebottom C.H."/>
            <person name="Wang X."/>
            <person name="Canaguier A."/>
            <person name="Chauveau A."/>
            <person name="Berard A."/>
            <person name="Deniot G."/>
            <person name="Guan M."/>
            <person name="Liu Z."/>
            <person name="Sun F."/>
            <person name="Lim Y.P."/>
            <person name="Lyons E."/>
            <person name="Town C.D."/>
            <person name="Bancroft I."/>
            <person name="Wang X."/>
            <person name="Meng J."/>
            <person name="Ma J."/>
            <person name="Pires J.C."/>
            <person name="King G.J."/>
            <person name="Brunel D."/>
            <person name="Delourme R."/>
            <person name="Renard M."/>
            <person name="Aury J.M."/>
            <person name="Adams K.L."/>
            <person name="Batley J."/>
            <person name="Snowdon R.J."/>
            <person name="Tost J."/>
            <person name="Edwards D."/>
            <person name="Zhou Y."/>
            <person name="Hua W."/>
            <person name="Sharpe A.G."/>
            <person name="Paterson A.H."/>
            <person name="Guan C."/>
            <person name="Wincker P."/>
        </authorList>
    </citation>
    <scope>NUCLEOTIDE SEQUENCE [LARGE SCALE GENOMIC DNA]</scope>
    <source>
        <strain evidence="3">cv. Darmor-bzh</strain>
    </source>
</reference>
<dbReference type="CDD" id="cd06222">
    <property type="entry name" value="RNase_H_like"/>
    <property type="match status" value="1"/>
</dbReference>